<name>A0A0D3KYQ7_EMIH1</name>
<dbReference type="SUPFAM" id="SSF53901">
    <property type="entry name" value="Thiolase-like"/>
    <property type="match status" value="1"/>
</dbReference>
<evidence type="ECO:0000256" key="2">
    <source>
        <dbReference type="ARBA" id="ARBA00023315"/>
    </source>
</evidence>
<dbReference type="PANTHER" id="PTHR34069">
    <property type="entry name" value="3-OXOACYL-[ACYL-CARRIER-PROTEIN] SYNTHASE 3"/>
    <property type="match status" value="1"/>
</dbReference>
<dbReference type="Gene3D" id="3.40.47.10">
    <property type="match status" value="1"/>
</dbReference>
<protein>
    <submittedName>
        <fullName evidence="5">Uncharacterized protein</fullName>
    </submittedName>
</protein>
<evidence type="ECO:0000313" key="6">
    <source>
        <dbReference type="Proteomes" id="UP000013827"/>
    </source>
</evidence>
<keyword evidence="6" id="KW-1185">Reference proteome</keyword>
<dbReference type="GO" id="GO:0004315">
    <property type="term" value="F:3-oxoacyl-[acyl-carrier-protein] synthase activity"/>
    <property type="evidence" value="ECO:0007669"/>
    <property type="project" value="InterPro"/>
</dbReference>
<dbReference type="Pfam" id="PF08545">
    <property type="entry name" value="ACP_syn_III"/>
    <property type="match status" value="1"/>
</dbReference>
<sequence>MAAAAARQALEAAGVAPESLTCIVHASGTPEQCLPDGGPLLQRELGLGGSGIRAFSVHATCLSFLVGLETACMLLARADTPDDALILVCSSEISSRHVDPTDEHVAPLFGDGAAACVVRKASWREGSALHRAHMETYADGASLTEVRGGGTNFPFHRVDDRAAPNPAATREVNHFQMDGPATMRMVLQHGPGFMERLRPGLSSGLGDIAWVVPHQASGLALDAITDALGWPAERMLRTLDRLGNVVAASIPLTLHAGVTSGRIQRGDKLLLMGTGAGLSFGGMILTF</sequence>
<dbReference type="OMA" id="CAGFTHA"/>
<feature type="domain" description="Beta-ketoacyl-[acyl-carrier-protein] synthase III C-terminal" evidence="3">
    <location>
        <begin position="206"/>
        <end position="286"/>
    </location>
</feature>
<keyword evidence="1" id="KW-0808">Transferase</keyword>
<organism evidence="5 6">
    <name type="scientific">Emiliania huxleyi (strain CCMP1516)</name>
    <dbReference type="NCBI Taxonomy" id="280463"/>
    <lineage>
        <taxon>Eukaryota</taxon>
        <taxon>Haptista</taxon>
        <taxon>Haptophyta</taxon>
        <taxon>Prymnesiophyceae</taxon>
        <taxon>Isochrysidales</taxon>
        <taxon>Noelaerhabdaceae</taxon>
        <taxon>Emiliania</taxon>
    </lineage>
</organism>
<dbReference type="Pfam" id="PF08541">
    <property type="entry name" value="ACP_syn_III_C"/>
    <property type="match status" value="1"/>
</dbReference>
<dbReference type="eggNOG" id="ENOG502S2RI">
    <property type="taxonomic scope" value="Eukaryota"/>
</dbReference>
<reference evidence="5" key="2">
    <citation type="submission" date="2024-10" db="UniProtKB">
        <authorList>
            <consortium name="EnsemblProtists"/>
        </authorList>
    </citation>
    <scope>IDENTIFICATION</scope>
</reference>
<feature type="domain" description="Beta-ketoacyl-[acyl-carrier-protein] synthase III N-terminal" evidence="4">
    <location>
        <begin position="55"/>
        <end position="136"/>
    </location>
</feature>
<dbReference type="PANTHER" id="PTHR34069:SF2">
    <property type="entry name" value="BETA-KETOACYL-[ACYL-CARRIER-PROTEIN] SYNTHASE III"/>
    <property type="match status" value="1"/>
</dbReference>
<evidence type="ECO:0000256" key="1">
    <source>
        <dbReference type="ARBA" id="ARBA00022679"/>
    </source>
</evidence>
<keyword evidence="2" id="KW-0012">Acyltransferase</keyword>
<dbReference type="AlphaFoldDB" id="A0A0D3KYQ7"/>
<evidence type="ECO:0000259" key="4">
    <source>
        <dbReference type="Pfam" id="PF08545"/>
    </source>
</evidence>
<evidence type="ECO:0000313" key="5">
    <source>
        <dbReference type="EnsemblProtists" id="EOD40892"/>
    </source>
</evidence>
<dbReference type="InterPro" id="IPR013747">
    <property type="entry name" value="ACP_syn_III_C"/>
</dbReference>
<dbReference type="Proteomes" id="UP000013827">
    <property type="component" value="Unassembled WGS sequence"/>
</dbReference>
<evidence type="ECO:0000259" key="3">
    <source>
        <dbReference type="Pfam" id="PF08541"/>
    </source>
</evidence>
<dbReference type="GO" id="GO:0006633">
    <property type="term" value="P:fatty acid biosynthetic process"/>
    <property type="evidence" value="ECO:0007669"/>
    <property type="project" value="InterPro"/>
</dbReference>
<proteinExistence type="predicted"/>
<reference evidence="6" key="1">
    <citation type="journal article" date="2013" name="Nature">
        <title>Pan genome of the phytoplankton Emiliania underpins its global distribution.</title>
        <authorList>
            <person name="Read B.A."/>
            <person name="Kegel J."/>
            <person name="Klute M.J."/>
            <person name="Kuo A."/>
            <person name="Lefebvre S.C."/>
            <person name="Maumus F."/>
            <person name="Mayer C."/>
            <person name="Miller J."/>
            <person name="Monier A."/>
            <person name="Salamov A."/>
            <person name="Young J."/>
            <person name="Aguilar M."/>
            <person name="Claverie J.M."/>
            <person name="Frickenhaus S."/>
            <person name="Gonzalez K."/>
            <person name="Herman E.K."/>
            <person name="Lin Y.C."/>
            <person name="Napier J."/>
            <person name="Ogata H."/>
            <person name="Sarno A.F."/>
            <person name="Shmutz J."/>
            <person name="Schroeder D."/>
            <person name="de Vargas C."/>
            <person name="Verret F."/>
            <person name="von Dassow P."/>
            <person name="Valentin K."/>
            <person name="Van de Peer Y."/>
            <person name="Wheeler G."/>
            <person name="Dacks J.B."/>
            <person name="Delwiche C.F."/>
            <person name="Dyhrman S.T."/>
            <person name="Glockner G."/>
            <person name="John U."/>
            <person name="Richards T."/>
            <person name="Worden A.Z."/>
            <person name="Zhang X."/>
            <person name="Grigoriev I.V."/>
            <person name="Allen A.E."/>
            <person name="Bidle K."/>
            <person name="Borodovsky M."/>
            <person name="Bowler C."/>
            <person name="Brownlee C."/>
            <person name="Cock J.M."/>
            <person name="Elias M."/>
            <person name="Gladyshev V.N."/>
            <person name="Groth M."/>
            <person name="Guda C."/>
            <person name="Hadaegh A."/>
            <person name="Iglesias-Rodriguez M.D."/>
            <person name="Jenkins J."/>
            <person name="Jones B.M."/>
            <person name="Lawson T."/>
            <person name="Leese F."/>
            <person name="Lindquist E."/>
            <person name="Lobanov A."/>
            <person name="Lomsadze A."/>
            <person name="Malik S.B."/>
            <person name="Marsh M.E."/>
            <person name="Mackinder L."/>
            <person name="Mock T."/>
            <person name="Mueller-Roeber B."/>
            <person name="Pagarete A."/>
            <person name="Parker M."/>
            <person name="Probert I."/>
            <person name="Quesneville H."/>
            <person name="Raines C."/>
            <person name="Rensing S.A."/>
            <person name="Riano-Pachon D.M."/>
            <person name="Richier S."/>
            <person name="Rokitta S."/>
            <person name="Shiraiwa Y."/>
            <person name="Soanes D.M."/>
            <person name="van der Giezen M."/>
            <person name="Wahlund T.M."/>
            <person name="Williams B."/>
            <person name="Wilson W."/>
            <person name="Wolfe G."/>
            <person name="Wurch L.L."/>
        </authorList>
    </citation>
    <scope>NUCLEOTIDE SEQUENCE</scope>
</reference>
<dbReference type="HOGENOM" id="CLU_039592_4_2_1"/>
<dbReference type="InterPro" id="IPR013751">
    <property type="entry name" value="ACP_syn_III_N"/>
</dbReference>
<dbReference type="EnsemblProtists" id="EOD40892">
    <property type="protein sequence ID" value="EOD40892"/>
    <property type="gene ID" value="EMIHUDRAFT_428713"/>
</dbReference>
<dbReference type="KEGG" id="ehx:EMIHUDRAFT_428713"/>
<dbReference type="GO" id="GO:0044550">
    <property type="term" value="P:secondary metabolite biosynthetic process"/>
    <property type="evidence" value="ECO:0007669"/>
    <property type="project" value="TreeGrafter"/>
</dbReference>
<dbReference type="InterPro" id="IPR016039">
    <property type="entry name" value="Thiolase-like"/>
</dbReference>
<dbReference type="STRING" id="2903.R1E0H5"/>
<dbReference type="RefSeq" id="XP_005793321.1">
    <property type="nucleotide sequence ID" value="XM_005793264.1"/>
</dbReference>
<dbReference type="PaxDb" id="2903-EOD40892"/>
<dbReference type="GeneID" id="17286162"/>
<accession>A0A0D3KYQ7</accession>